<evidence type="ECO:0000313" key="3">
    <source>
        <dbReference type="WBParaSite" id="PgR007_g217_t03"/>
    </source>
</evidence>
<dbReference type="SUPFAM" id="SSF52047">
    <property type="entry name" value="RNI-like"/>
    <property type="match status" value="1"/>
</dbReference>
<dbReference type="InterPro" id="IPR032675">
    <property type="entry name" value="LRR_dom_sf"/>
</dbReference>
<evidence type="ECO:0000313" key="2">
    <source>
        <dbReference type="WBParaSite" id="PgR007_g217_t02"/>
    </source>
</evidence>
<sequence>MHSRSWKGFDEVVVRSPLKRLYVRGFFRPSTLLRELESFKNLTLLSFSYACYMGPDDILPIKRLLHLEHLHLSGNYDDYSRMTADCLRVIFGPADWETSFPSRLKFLSLPDWLHLDDSVVEEIALNCEQLRSLSLARCPLVTVRGFRVIAKSLNASLFAEVGAKDLPHLVYLSAHRSSSSSDAELSAEVRFSLQCLLRRKPRLMLSDAVNSFLTYKLKNAQATFNDTFAAENMAKIVNELSRMEGFCCMSRIT</sequence>
<dbReference type="WBParaSite" id="PgR007_g217_t02">
    <property type="protein sequence ID" value="PgR007_g217_t02"/>
    <property type="gene ID" value="PgR007_g217"/>
</dbReference>
<dbReference type="SMART" id="SM00367">
    <property type="entry name" value="LRR_CC"/>
    <property type="match status" value="1"/>
</dbReference>
<protein>
    <submittedName>
        <fullName evidence="2 3">F-box domain-containing protein</fullName>
    </submittedName>
</protein>
<dbReference type="WBParaSite" id="PgR007_g217_t03">
    <property type="protein sequence ID" value="PgR007_g217_t03"/>
    <property type="gene ID" value="PgR007_g217"/>
</dbReference>
<reference evidence="2 3" key="1">
    <citation type="submission" date="2022-11" db="UniProtKB">
        <authorList>
            <consortium name="WormBaseParasite"/>
        </authorList>
    </citation>
    <scope>IDENTIFICATION</scope>
</reference>
<dbReference type="Gene3D" id="3.80.10.10">
    <property type="entry name" value="Ribonuclease Inhibitor"/>
    <property type="match status" value="1"/>
</dbReference>
<name>A0A915AKA8_PARUN</name>
<dbReference type="InterPro" id="IPR006553">
    <property type="entry name" value="Leu-rich_rpt_Cys-con_subtyp"/>
</dbReference>
<dbReference type="Proteomes" id="UP000887569">
    <property type="component" value="Unplaced"/>
</dbReference>
<organism evidence="1 3">
    <name type="scientific">Parascaris univalens</name>
    <name type="common">Nematode worm</name>
    <dbReference type="NCBI Taxonomy" id="6257"/>
    <lineage>
        <taxon>Eukaryota</taxon>
        <taxon>Metazoa</taxon>
        <taxon>Ecdysozoa</taxon>
        <taxon>Nematoda</taxon>
        <taxon>Chromadorea</taxon>
        <taxon>Rhabditida</taxon>
        <taxon>Spirurina</taxon>
        <taxon>Ascaridomorpha</taxon>
        <taxon>Ascaridoidea</taxon>
        <taxon>Ascarididae</taxon>
        <taxon>Parascaris</taxon>
    </lineage>
</organism>
<accession>A0A915AKA8</accession>
<proteinExistence type="predicted"/>
<evidence type="ECO:0000313" key="1">
    <source>
        <dbReference type="Proteomes" id="UP000887569"/>
    </source>
</evidence>
<keyword evidence="1" id="KW-1185">Reference proteome</keyword>
<dbReference type="AlphaFoldDB" id="A0A915AKA8"/>